<dbReference type="EMBL" id="CP124756">
    <property type="protein sequence ID" value="WGZ95347.1"/>
    <property type="molecule type" value="Genomic_DNA"/>
</dbReference>
<name>A0AA95HDL6_9GAMM</name>
<evidence type="ECO:0000313" key="2">
    <source>
        <dbReference type="EMBL" id="WGZ95347.1"/>
    </source>
</evidence>
<proteinExistence type="predicted"/>
<gene>
    <name evidence="2" type="ORF">QJT81_05000</name>
</gene>
<dbReference type="Proteomes" id="UP001301326">
    <property type="component" value="Chromosome"/>
</dbReference>
<keyword evidence="1" id="KW-0732">Signal</keyword>
<organism evidence="2">
    <name type="scientific">Candidatus Thiothrix putei</name>
    <dbReference type="NCBI Taxonomy" id="3080811"/>
    <lineage>
        <taxon>Bacteria</taxon>
        <taxon>Pseudomonadati</taxon>
        <taxon>Pseudomonadota</taxon>
        <taxon>Gammaproteobacteria</taxon>
        <taxon>Thiotrichales</taxon>
        <taxon>Thiotrichaceae</taxon>
        <taxon>Thiothrix</taxon>
    </lineage>
</organism>
<reference evidence="2" key="2">
    <citation type="submission" date="2023-04" db="EMBL/GenBank/DDBJ databases">
        <authorList>
            <person name="Beletskiy A.V."/>
            <person name="Mardanov A.V."/>
            <person name="Ravin N.V."/>
        </authorList>
    </citation>
    <scope>NUCLEOTIDE SEQUENCE</scope>
    <source>
        <strain evidence="2">GKL-02</strain>
    </source>
</reference>
<feature type="chain" id="PRO_5041643459" evidence="1">
    <location>
        <begin position="31"/>
        <end position="408"/>
    </location>
</feature>
<reference evidence="2" key="1">
    <citation type="journal article" date="2023" name="Int. J. Mol. Sci.">
        <title>Metagenomics Revealed a New Genus 'Candidatus Thiocaldithrix dubininis' gen. nov., sp. nov. and a New Species 'Candidatus Thiothrix putei' sp. nov. in the Family Thiotrichaceae, Some Members of Which Have Traits of Both Na+- and H+-Motive Energetics.</title>
        <authorList>
            <person name="Ravin N.V."/>
            <person name="Muntyan M.S."/>
            <person name="Smolyakov D.D."/>
            <person name="Rudenko T.S."/>
            <person name="Beletsky A.V."/>
            <person name="Mardanov A.V."/>
            <person name="Grabovich M.Y."/>
        </authorList>
    </citation>
    <scope>NUCLEOTIDE SEQUENCE</scope>
    <source>
        <strain evidence="2">GKL-02</strain>
    </source>
</reference>
<evidence type="ECO:0000256" key="1">
    <source>
        <dbReference type="SAM" id="SignalP"/>
    </source>
</evidence>
<dbReference type="AlphaFoldDB" id="A0AA95HDL6"/>
<accession>A0AA95HDL6</accession>
<protein>
    <submittedName>
        <fullName evidence="2">Uncharacterized protein</fullName>
    </submittedName>
</protein>
<sequence>MANQWSSRRKTNANMVLVCGVLSVSSAAVAQTKINMGALLDQATEACEQGDTARLVKLDQHIRGLLKQHPELQAQEKYLTETLALFQTGVCKPQQPLSKANFRVRPPNGLALAATEKKTTVQLSTGYFDNVNQGSRHELISFTSPFNGLQIEGRLDERSLPLSSALVGVRGIYQVIQDGGRKVSTVAVSRQEYPEASDFSNTALSLSRQQVLSAGKEASARLNVIRDDQGNTEQRLGGSYYQPWGATEQRKLGLLSTLEYVNYPKKPEYEAVLAGVAVERLQALPKGDVRIRGGLEFDRALDNRPGGDRRKIELSAQWGGKERWAGWQPIAGAKVTYQLDAEPFDPRLYGDSTRTQRYTGLNVGVTRNLSDKQKLHLGYQYSQIQDREVKIFDQPVGNAVGVTFETSF</sequence>
<feature type="signal peptide" evidence="1">
    <location>
        <begin position="1"/>
        <end position="30"/>
    </location>
</feature>
<dbReference type="KEGG" id="tput:QJT81_05000"/>